<evidence type="ECO:0000313" key="1">
    <source>
        <dbReference type="EMBL" id="JAH75813.1"/>
    </source>
</evidence>
<dbReference type="AlphaFoldDB" id="A0A0E9VF56"/>
<dbReference type="EMBL" id="GBXM01034599">
    <property type="protein sequence ID" value="JAH73978.1"/>
    <property type="molecule type" value="Transcribed_RNA"/>
</dbReference>
<proteinExistence type="predicted"/>
<reference evidence="1" key="1">
    <citation type="submission" date="2014-11" db="EMBL/GenBank/DDBJ databases">
        <authorList>
            <person name="Amaro Gonzalez C."/>
        </authorList>
    </citation>
    <scope>NUCLEOTIDE SEQUENCE</scope>
</reference>
<accession>A0A0E9VF56</accession>
<sequence length="30" mass="2980">MPGSGITSITSIVSIAKCATFARVPASSLL</sequence>
<dbReference type="EMBL" id="GBXM01032764">
    <property type="protein sequence ID" value="JAH75813.1"/>
    <property type="molecule type" value="Transcribed_RNA"/>
</dbReference>
<organism evidence="1">
    <name type="scientific">Anguilla anguilla</name>
    <name type="common">European freshwater eel</name>
    <name type="synonym">Muraena anguilla</name>
    <dbReference type="NCBI Taxonomy" id="7936"/>
    <lineage>
        <taxon>Eukaryota</taxon>
        <taxon>Metazoa</taxon>
        <taxon>Chordata</taxon>
        <taxon>Craniata</taxon>
        <taxon>Vertebrata</taxon>
        <taxon>Euteleostomi</taxon>
        <taxon>Actinopterygii</taxon>
        <taxon>Neopterygii</taxon>
        <taxon>Teleostei</taxon>
        <taxon>Anguilliformes</taxon>
        <taxon>Anguillidae</taxon>
        <taxon>Anguilla</taxon>
    </lineage>
</organism>
<reference evidence="1" key="2">
    <citation type="journal article" date="2015" name="Fish Shellfish Immunol.">
        <title>Early steps in the European eel (Anguilla anguilla)-Vibrio vulnificus interaction in the gills: Role of the RtxA13 toxin.</title>
        <authorList>
            <person name="Callol A."/>
            <person name="Pajuelo D."/>
            <person name="Ebbesson L."/>
            <person name="Teles M."/>
            <person name="MacKenzie S."/>
            <person name="Amaro C."/>
        </authorList>
    </citation>
    <scope>NUCLEOTIDE SEQUENCE</scope>
</reference>
<protein>
    <submittedName>
        <fullName evidence="1">Uncharacterized protein</fullName>
    </submittedName>
</protein>
<name>A0A0E9VF56_ANGAN</name>